<comment type="catalytic activity">
    <reaction evidence="5">
        <text>GTP + H2O = GDP + phosphate + H(+)</text>
        <dbReference type="Rhea" id="RHEA:19669"/>
        <dbReference type="ChEBI" id="CHEBI:15377"/>
        <dbReference type="ChEBI" id="CHEBI:15378"/>
        <dbReference type="ChEBI" id="CHEBI:37565"/>
        <dbReference type="ChEBI" id="CHEBI:43474"/>
        <dbReference type="ChEBI" id="CHEBI:58189"/>
    </reaction>
    <physiologicalReaction direction="left-to-right" evidence="5">
        <dbReference type="Rhea" id="RHEA:19670"/>
    </physiologicalReaction>
</comment>
<feature type="region of interest" description="Disordered" evidence="6">
    <location>
        <begin position="247"/>
        <end position="272"/>
    </location>
</feature>
<dbReference type="Pfam" id="PF02492">
    <property type="entry name" value="cobW"/>
    <property type="match status" value="1"/>
</dbReference>
<evidence type="ECO:0000313" key="8">
    <source>
        <dbReference type="EMBL" id="NEW05489.1"/>
    </source>
</evidence>
<dbReference type="RefSeq" id="WP_163942317.1">
    <property type="nucleotide sequence ID" value="NZ_JAAIKC010000001.1"/>
</dbReference>
<evidence type="ECO:0000256" key="2">
    <source>
        <dbReference type="ARBA" id="ARBA00022801"/>
    </source>
</evidence>
<comment type="caution">
    <text evidence="8">The sequence shown here is derived from an EMBL/GenBank/DDBJ whole genome shotgun (WGS) entry which is preliminary data.</text>
</comment>
<dbReference type="InterPro" id="IPR003495">
    <property type="entry name" value="CobW/HypB/UreG_nucleotide-bd"/>
</dbReference>
<dbReference type="CDD" id="cd03112">
    <property type="entry name" value="CobW-like"/>
    <property type="match status" value="1"/>
</dbReference>
<feature type="domain" description="CobW C-terminal" evidence="7">
    <location>
        <begin position="277"/>
        <end position="364"/>
    </location>
</feature>
<sequence>MGIKRVTVYILSGFLGSGKTTLLTKAIDHFTEAGRKPAVIMNEIGEVNLDGQLIASEVPMSELLGGCICCSSRGDLATALNDLVTDEQPDLIFIESTGVANPLEIIDEVTDASLILPVELKAVITVVDAPQLLELNRTSRGKTYRLMKEQIRCANLLLLNKADLLPAGALQEVDALVREWNAYASVHYTVFSQIEMRLIEALEDESGYKGEIEQGHAHERERKCEHSHEEGDHAHEVCACATVRSEDMDDSHGDHHNEHAYEQGHGRESHHHSHDHVMAYTHFFERAVDSNAFEEFVSKLPSEVYRAKGILSFSDTASRFLFQYAYREMDFVKITPKGEVPDVAVFIGENFSKEAVRGELRRLELLADKDSE</sequence>
<evidence type="ECO:0000256" key="5">
    <source>
        <dbReference type="ARBA" id="ARBA00049117"/>
    </source>
</evidence>
<dbReference type="Gene3D" id="3.30.1220.10">
    <property type="entry name" value="CobW-like, C-terminal domain"/>
    <property type="match status" value="1"/>
</dbReference>
<comment type="similarity">
    <text evidence="4">Belongs to the SIMIBI class G3E GTPase family. ZNG1 subfamily.</text>
</comment>
<dbReference type="Pfam" id="PF07683">
    <property type="entry name" value="CobW_C"/>
    <property type="match status" value="1"/>
</dbReference>
<evidence type="ECO:0000256" key="3">
    <source>
        <dbReference type="ARBA" id="ARBA00023186"/>
    </source>
</evidence>
<evidence type="ECO:0000256" key="4">
    <source>
        <dbReference type="ARBA" id="ARBA00034320"/>
    </source>
</evidence>
<evidence type="ECO:0000256" key="1">
    <source>
        <dbReference type="ARBA" id="ARBA00022741"/>
    </source>
</evidence>
<dbReference type="EMBL" id="JAAIKC010000001">
    <property type="protein sequence ID" value="NEW05489.1"/>
    <property type="molecule type" value="Genomic_DNA"/>
</dbReference>
<dbReference type="SUPFAM" id="SSF90002">
    <property type="entry name" value="Hypothetical protein YjiA, C-terminal domain"/>
    <property type="match status" value="1"/>
</dbReference>
<dbReference type="PANTHER" id="PTHR13748">
    <property type="entry name" value="COBW-RELATED"/>
    <property type="match status" value="1"/>
</dbReference>
<name>A0A6G3ZV71_9BACL</name>
<proteinExistence type="inferred from homology"/>
<dbReference type="SMART" id="SM00833">
    <property type="entry name" value="CobW_C"/>
    <property type="match status" value="1"/>
</dbReference>
<gene>
    <name evidence="8" type="ORF">GK047_05585</name>
</gene>
<dbReference type="InterPro" id="IPR011629">
    <property type="entry name" value="CobW-like_C"/>
</dbReference>
<keyword evidence="1" id="KW-0547">Nucleotide-binding</keyword>
<dbReference type="InterPro" id="IPR036627">
    <property type="entry name" value="CobW-likC_sf"/>
</dbReference>
<dbReference type="AlphaFoldDB" id="A0A6G3ZV71"/>
<dbReference type="InterPro" id="IPR027417">
    <property type="entry name" value="P-loop_NTPase"/>
</dbReference>
<reference evidence="8" key="1">
    <citation type="submission" date="2020-02" db="EMBL/GenBank/DDBJ databases">
        <authorList>
            <person name="Shen X.-R."/>
            <person name="Zhang Y.-X."/>
        </authorList>
    </citation>
    <scope>NUCLEOTIDE SEQUENCE</scope>
    <source>
        <strain evidence="8">SYP-B3998</strain>
    </source>
</reference>
<keyword evidence="3" id="KW-0143">Chaperone</keyword>
<organism evidence="8">
    <name type="scientific">Paenibacillus sp. SYP-B3998</name>
    <dbReference type="NCBI Taxonomy" id="2678564"/>
    <lineage>
        <taxon>Bacteria</taxon>
        <taxon>Bacillati</taxon>
        <taxon>Bacillota</taxon>
        <taxon>Bacilli</taxon>
        <taxon>Bacillales</taxon>
        <taxon>Paenibacillaceae</taxon>
        <taxon>Paenibacillus</taxon>
    </lineage>
</organism>
<evidence type="ECO:0000256" key="6">
    <source>
        <dbReference type="SAM" id="MobiDB-lite"/>
    </source>
</evidence>
<protein>
    <submittedName>
        <fullName evidence="8">GTP-binding protein</fullName>
    </submittedName>
</protein>
<dbReference type="GO" id="GO:0016787">
    <property type="term" value="F:hydrolase activity"/>
    <property type="evidence" value="ECO:0007669"/>
    <property type="project" value="UniProtKB-KW"/>
</dbReference>
<feature type="compositionally biased region" description="Basic and acidic residues" evidence="6">
    <location>
        <begin position="247"/>
        <end position="267"/>
    </location>
</feature>
<keyword evidence="2" id="KW-0378">Hydrolase</keyword>
<dbReference type="InterPro" id="IPR051316">
    <property type="entry name" value="Zinc-reg_GTPase_activator"/>
</dbReference>
<dbReference type="SUPFAM" id="SSF52540">
    <property type="entry name" value="P-loop containing nucleoside triphosphate hydrolases"/>
    <property type="match status" value="1"/>
</dbReference>
<dbReference type="GO" id="GO:0000166">
    <property type="term" value="F:nucleotide binding"/>
    <property type="evidence" value="ECO:0007669"/>
    <property type="project" value="UniProtKB-KW"/>
</dbReference>
<dbReference type="Gene3D" id="3.40.50.300">
    <property type="entry name" value="P-loop containing nucleotide triphosphate hydrolases"/>
    <property type="match status" value="1"/>
</dbReference>
<accession>A0A6G3ZV71</accession>
<evidence type="ECO:0000259" key="7">
    <source>
        <dbReference type="SMART" id="SM00833"/>
    </source>
</evidence>